<dbReference type="EMBL" id="JABKKE010000008">
    <property type="protein sequence ID" value="NPE13901.1"/>
    <property type="molecule type" value="Genomic_DNA"/>
</dbReference>
<comment type="caution">
    <text evidence="4">The sequence shown here is derived from an EMBL/GenBank/DDBJ whole genome shotgun (WGS) entry which is preliminary data.</text>
</comment>
<dbReference type="RefSeq" id="WP_172174734.1">
    <property type="nucleotide sequence ID" value="NZ_CASGIA010000005.1"/>
</dbReference>
<keyword evidence="5" id="KW-1185">Reference proteome</keyword>
<evidence type="ECO:0000259" key="3">
    <source>
        <dbReference type="Pfam" id="PF17782"/>
    </source>
</evidence>
<organism evidence="4 5">
    <name type="scientific">Xylanibacter rodentium</name>
    <dbReference type="NCBI Taxonomy" id="2736289"/>
    <lineage>
        <taxon>Bacteria</taxon>
        <taxon>Pseudomonadati</taxon>
        <taxon>Bacteroidota</taxon>
        <taxon>Bacteroidia</taxon>
        <taxon>Bacteroidales</taxon>
        <taxon>Prevotellaceae</taxon>
        <taxon>Xylanibacter</taxon>
    </lineage>
</organism>
<dbReference type="InterPro" id="IPR036388">
    <property type="entry name" value="WH-like_DNA-bd_sf"/>
</dbReference>
<accession>A0ABX2ATK5</accession>
<feature type="domain" description="Smf/DprA SLOG" evidence="2">
    <location>
        <begin position="86"/>
        <end position="292"/>
    </location>
</feature>
<dbReference type="InterPro" id="IPR057666">
    <property type="entry name" value="DrpA_SLOG"/>
</dbReference>
<dbReference type="Gene3D" id="1.10.10.10">
    <property type="entry name" value="Winged helix-like DNA-binding domain superfamily/Winged helix DNA-binding domain"/>
    <property type="match status" value="1"/>
</dbReference>
<dbReference type="NCBIfam" id="TIGR00732">
    <property type="entry name" value="dprA"/>
    <property type="match status" value="1"/>
</dbReference>
<dbReference type="SUPFAM" id="SSF102405">
    <property type="entry name" value="MCP/YpsA-like"/>
    <property type="match status" value="1"/>
</dbReference>
<feature type="domain" description="DprA winged helix" evidence="3">
    <location>
        <begin position="314"/>
        <end position="368"/>
    </location>
</feature>
<dbReference type="InterPro" id="IPR041614">
    <property type="entry name" value="DprA_WH"/>
</dbReference>
<dbReference type="Gene3D" id="3.40.50.450">
    <property type="match status" value="1"/>
</dbReference>
<sequence>MQQEIIYAMALTRISNFHLGTALALYRELGGARAVYEHRNDIGDVLPDCSPRLVNALKDWDGALRRACDEATFMQEHGITPLPLCSDGYPQRLKECDDAPVVLYYKGSADINARRVVSIVGTRHCTAYGQDLIHRFMTDLREYCPEVLIVSGLAYGVDICAHRNALSCGYDTVGVLAHGLDMIYPSAHRRTAEDMFSRGGLLTEFMSCTNADKVNFVRRNRIVAGMADAVVLVESAAKGGGLITTSIASGYSRDVFAFPGPVGAPYSEGCNRLIRDNGAVLLTGAGDFVKAMGWDSDTTLTKAKAGGIERQLFPELEPDEQLIADLLRKTNNLQINIITVRTGLPINRVTALLFQMEMKGVVRPLAGGTYHLLVI</sequence>
<evidence type="ECO:0000313" key="5">
    <source>
        <dbReference type="Proteomes" id="UP001193734"/>
    </source>
</evidence>
<dbReference type="PANTHER" id="PTHR43022">
    <property type="entry name" value="PROTEIN SMF"/>
    <property type="match status" value="1"/>
</dbReference>
<evidence type="ECO:0000259" key="2">
    <source>
        <dbReference type="Pfam" id="PF02481"/>
    </source>
</evidence>
<dbReference type="InterPro" id="IPR003488">
    <property type="entry name" value="DprA"/>
</dbReference>
<reference evidence="4 5" key="1">
    <citation type="submission" date="2020-05" db="EMBL/GenBank/DDBJ databases">
        <title>Distinct polysaccharide utilization as determinants for interspecies competition between intestinal Prevotella spp.</title>
        <authorList>
            <person name="Galvez E.J.C."/>
            <person name="Iljazovic A."/>
            <person name="Strowig T."/>
        </authorList>
    </citation>
    <scope>NUCLEOTIDE SEQUENCE [LARGE SCALE GENOMIC DNA]</scope>
    <source>
        <strain evidence="4 5">PROD</strain>
    </source>
</reference>
<proteinExistence type="inferred from homology"/>
<dbReference type="Pfam" id="PF02481">
    <property type="entry name" value="DNA_processg_A"/>
    <property type="match status" value="1"/>
</dbReference>
<comment type="similarity">
    <text evidence="1">Belongs to the DprA/Smf family.</text>
</comment>
<dbReference type="GeneID" id="82157334"/>
<name>A0ABX2ATK5_9BACT</name>
<dbReference type="Proteomes" id="UP001193734">
    <property type="component" value="Unassembled WGS sequence"/>
</dbReference>
<dbReference type="Pfam" id="PF17782">
    <property type="entry name" value="WHD_DprA"/>
    <property type="match status" value="1"/>
</dbReference>
<protein>
    <submittedName>
        <fullName evidence="4">DNA-protecting protein DprA</fullName>
    </submittedName>
</protein>
<gene>
    <name evidence="4" type="primary">dprA</name>
    <name evidence="4" type="ORF">HPS55_06105</name>
</gene>
<evidence type="ECO:0000256" key="1">
    <source>
        <dbReference type="ARBA" id="ARBA00006525"/>
    </source>
</evidence>
<evidence type="ECO:0000313" key="4">
    <source>
        <dbReference type="EMBL" id="NPE13901.1"/>
    </source>
</evidence>
<dbReference type="PANTHER" id="PTHR43022:SF1">
    <property type="entry name" value="PROTEIN SMF"/>
    <property type="match status" value="1"/>
</dbReference>